<sequence>MTTIDSHTGIPILASRFHEDWYLMGSLSEVIADACKHTVSRHVLSHDAELLRSGLSSIDVEKLWLSCLDGSFTFGPEGTVASGPALMEMILQECRRFGVEEPTYRADFSEGYRDAVVAEVKAFGEEGYPLMSGRLLRCADKCSPDLAFRFLLETYHALSVDIDESRYESLRKIGEGLGYDPLVVVRVAALVEDA</sequence>
<dbReference type="EMBL" id="JBHSBL010000012">
    <property type="protein sequence ID" value="MFC4065482.1"/>
    <property type="molecule type" value="Genomic_DNA"/>
</dbReference>
<organism evidence="1 2">
    <name type="scientific">Actinoplanes subglobosus</name>
    <dbReference type="NCBI Taxonomy" id="1547892"/>
    <lineage>
        <taxon>Bacteria</taxon>
        <taxon>Bacillati</taxon>
        <taxon>Actinomycetota</taxon>
        <taxon>Actinomycetes</taxon>
        <taxon>Micromonosporales</taxon>
        <taxon>Micromonosporaceae</taxon>
        <taxon>Actinoplanes</taxon>
    </lineage>
</organism>
<evidence type="ECO:0000313" key="1">
    <source>
        <dbReference type="EMBL" id="MFC4065482.1"/>
    </source>
</evidence>
<accession>A0ABV8IMR2</accession>
<dbReference type="Proteomes" id="UP001595867">
    <property type="component" value="Unassembled WGS sequence"/>
</dbReference>
<name>A0ABV8IMR2_9ACTN</name>
<dbReference type="RefSeq" id="WP_378066506.1">
    <property type="nucleotide sequence ID" value="NZ_JBHSBL010000012.1"/>
</dbReference>
<evidence type="ECO:0000313" key="2">
    <source>
        <dbReference type="Proteomes" id="UP001595867"/>
    </source>
</evidence>
<protein>
    <submittedName>
        <fullName evidence="1">Uncharacterized protein</fullName>
    </submittedName>
</protein>
<keyword evidence="2" id="KW-1185">Reference proteome</keyword>
<reference evidence="2" key="1">
    <citation type="journal article" date="2019" name="Int. J. Syst. Evol. Microbiol.">
        <title>The Global Catalogue of Microorganisms (GCM) 10K type strain sequencing project: providing services to taxonomists for standard genome sequencing and annotation.</title>
        <authorList>
            <consortium name="The Broad Institute Genomics Platform"/>
            <consortium name="The Broad Institute Genome Sequencing Center for Infectious Disease"/>
            <person name="Wu L."/>
            <person name="Ma J."/>
        </authorList>
    </citation>
    <scope>NUCLEOTIDE SEQUENCE [LARGE SCALE GENOMIC DNA]</scope>
    <source>
        <strain evidence="2">TBRC 5832</strain>
    </source>
</reference>
<proteinExistence type="predicted"/>
<gene>
    <name evidence="1" type="ORF">ACFO0C_11115</name>
</gene>
<comment type="caution">
    <text evidence="1">The sequence shown here is derived from an EMBL/GenBank/DDBJ whole genome shotgun (WGS) entry which is preliminary data.</text>
</comment>